<name>A0A4Q9PZ23_9APHY</name>
<evidence type="ECO:0000313" key="3">
    <source>
        <dbReference type="Proteomes" id="UP000292082"/>
    </source>
</evidence>
<feature type="compositionally biased region" description="Basic and acidic residues" evidence="1">
    <location>
        <begin position="46"/>
        <end position="55"/>
    </location>
</feature>
<feature type="compositionally biased region" description="Basic residues" evidence="1">
    <location>
        <begin position="1"/>
        <end position="13"/>
    </location>
</feature>
<dbReference type="Proteomes" id="UP000292082">
    <property type="component" value="Unassembled WGS sequence"/>
</dbReference>
<accession>A0A4Q9PZ23</accession>
<gene>
    <name evidence="2" type="ORF">BD310DRAFT_924578</name>
</gene>
<keyword evidence="3" id="KW-1185">Reference proteome</keyword>
<evidence type="ECO:0000313" key="2">
    <source>
        <dbReference type="EMBL" id="TBU59584.1"/>
    </source>
</evidence>
<sequence>MTKREQRARKKRQGHGDHRNVACGSGNISAVSKLGWARKGNGPKMEGGRQREGNGRQKGASVQRP</sequence>
<organism evidence="2 3">
    <name type="scientific">Dichomitus squalens</name>
    <dbReference type="NCBI Taxonomy" id="114155"/>
    <lineage>
        <taxon>Eukaryota</taxon>
        <taxon>Fungi</taxon>
        <taxon>Dikarya</taxon>
        <taxon>Basidiomycota</taxon>
        <taxon>Agaricomycotina</taxon>
        <taxon>Agaricomycetes</taxon>
        <taxon>Polyporales</taxon>
        <taxon>Polyporaceae</taxon>
        <taxon>Dichomitus</taxon>
    </lineage>
</organism>
<protein>
    <submittedName>
        <fullName evidence="2">Uncharacterized protein</fullName>
    </submittedName>
</protein>
<dbReference type="EMBL" id="ML145112">
    <property type="protein sequence ID" value="TBU59584.1"/>
    <property type="molecule type" value="Genomic_DNA"/>
</dbReference>
<feature type="region of interest" description="Disordered" evidence="1">
    <location>
        <begin position="1"/>
        <end position="65"/>
    </location>
</feature>
<dbReference type="AlphaFoldDB" id="A0A4Q9PZ23"/>
<reference evidence="2 3" key="1">
    <citation type="submission" date="2019-01" db="EMBL/GenBank/DDBJ databases">
        <title>Draft genome sequences of three monokaryotic isolates of the white-rot basidiomycete fungus Dichomitus squalens.</title>
        <authorList>
            <consortium name="DOE Joint Genome Institute"/>
            <person name="Lopez S.C."/>
            <person name="Andreopoulos B."/>
            <person name="Pangilinan J."/>
            <person name="Lipzen A."/>
            <person name="Riley R."/>
            <person name="Ahrendt S."/>
            <person name="Ng V."/>
            <person name="Barry K."/>
            <person name="Daum C."/>
            <person name="Grigoriev I.V."/>
            <person name="Hilden K.S."/>
            <person name="Makela M.R."/>
            <person name="de Vries R.P."/>
        </authorList>
    </citation>
    <scope>NUCLEOTIDE SEQUENCE [LARGE SCALE GENOMIC DNA]</scope>
    <source>
        <strain evidence="2 3">CBS 464.89</strain>
    </source>
</reference>
<proteinExistence type="predicted"/>
<evidence type="ECO:0000256" key="1">
    <source>
        <dbReference type="SAM" id="MobiDB-lite"/>
    </source>
</evidence>